<dbReference type="SUPFAM" id="SSF48452">
    <property type="entry name" value="TPR-like"/>
    <property type="match status" value="1"/>
</dbReference>
<dbReference type="GO" id="GO:0006493">
    <property type="term" value="P:protein O-linked glycosylation"/>
    <property type="evidence" value="ECO:0007669"/>
    <property type="project" value="TreeGrafter"/>
</dbReference>
<reference evidence="1 2" key="1">
    <citation type="submission" date="2016-03" db="EMBL/GenBank/DDBJ databases">
        <title>Whole genome sequencing of Grifola frondosa 9006-11.</title>
        <authorList>
            <person name="Min B."/>
            <person name="Park H."/>
            <person name="Kim J.-G."/>
            <person name="Cho H."/>
            <person name="Oh Y.-L."/>
            <person name="Kong W.-S."/>
            <person name="Choi I.-G."/>
        </authorList>
    </citation>
    <scope>NUCLEOTIDE SEQUENCE [LARGE SCALE GENOMIC DNA]</scope>
    <source>
        <strain evidence="1 2">9006-11</strain>
    </source>
</reference>
<dbReference type="GO" id="GO:0016757">
    <property type="term" value="F:glycosyltransferase activity"/>
    <property type="evidence" value="ECO:0007669"/>
    <property type="project" value="TreeGrafter"/>
</dbReference>
<keyword evidence="2" id="KW-1185">Reference proteome</keyword>
<organism evidence="1 2">
    <name type="scientific">Grifola frondosa</name>
    <name type="common">Maitake</name>
    <name type="synonym">Polyporus frondosus</name>
    <dbReference type="NCBI Taxonomy" id="5627"/>
    <lineage>
        <taxon>Eukaryota</taxon>
        <taxon>Fungi</taxon>
        <taxon>Dikarya</taxon>
        <taxon>Basidiomycota</taxon>
        <taxon>Agaricomycotina</taxon>
        <taxon>Agaricomycetes</taxon>
        <taxon>Polyporales</taxon>
        <taxon>Grifolaceae</taxon>
        <taxon>Grifola</taxon>
    </lineage>
</organism>
<evidence type="ECO:0000313" key="1">
    <source>
        <dbReference type="EMBL" id="OBZ79823.1"/>
    </source>
</evidence>
<protein>
    <submittedName>
        <fullName evidence="1">Uncharacterized protein</fullName>
    </submittedName>
</protein>
<dbReference type="STRING" id="5627.A0A1C7MSH4"/>
<dbReference type="EMBL" id="LUGG01000001">
    <property type="protein sequence ID" value="OBZ79823.1"/>
    <property type="molecule type" value="Genomic_DNA"/>
</dbReference>
<dbReference type="AlphaFoldDB" id="A0A1C7MSH4"/>
<proteinExistence type="predicted"/>
<dbReference type="InterPro" id="IPR011990">
    <property type="entry name" value="TPR-like_helical_dom_sf"/>
</dbReference>
<dbReference type="Proteomes" id="UP000092993">
    <property type="component" value="Unassembled WGS sequence"/>
</dbReference>
<comment type="caution">
    <text evidence="1">The sequence shown here is derived from an EMBL/GenBank/DDBJ whole genome shotgun (WGS) entry which is preliminary data.</text>
</comment>
<dbReference type="OrthoDB" id="421121at2759"/>
<sequence>MPPEPSPGKKNPITQSAVIADRHSSYNLRLNHFQWTPQSYPALFTDAGQPISLQAPNTGFKSISLTTRPLLSIDAATSLSSQPLSLHSYGISPVLDQQAFIQALQAANNPVLSTPNPLASTLARDAIMASAYYIYDYPNHPYPGLTSVPLSTPPPASHTLEHSYRSRLLPLLLALRSFHPHYLPILLLLACTYHVLGDYESSLAISCEMLQIDSNYAEAMCNIGTTMKVLGHPGKAYEWWWKALQIRPMYWDAMDSILGMNFALARSVTDDSRRFGFYKQALGICHRNFTASKGSSSPAVELVIRAPSPFPEDERYSMRELLVSACTAGHLMCADGPILCELVQTLEHVSGIRVADPEFNLLYVVRASRNTLLDALLRRGGGVLPIPLLMPEEVMRLPMILFPASKGVLPSICTRAAPTAKLELPPRLCGSAQTR</sequence>
<accession>A0A1C7MSH4</accession>
<gene>
    <name evidence="1" type="ORF">A0H81_01134</name>
</gene>
<dbReference type="PANTHER" id="PTHR44998">
    <property type="match status" value="1"/>
</dbReference>
<evidence type="ECO:0000313" key="2">
    <source>
        <dbReference type="Proteomes" id="UP000092993"/>
    </source>
</evidence>
<dbReference type="Gene3D" id="1.25.40.10">
    <property type="entry name" value="Tetratricopeptide repeat domain"/>
    <property type="match status" value="1"/>
</dbReference>
<dbReference type="PANTHER" id="PTHR44998:SF1">
    <property type="entry name" value="UDP-N-ACETYLGLUCOSAMINE--PEPTIDE N-ACETYLGLUCOSAMINYLTRANSFERASE 110 KDA SUBUNIT"/>
    <property type="match status" value="1"/>
</dbReference>
<name>A0A1C7MSH4_GRIFR</name>